<evidence type="ECO:0000313" key="5">
    <source>
        <dbReference type="Proteomes" id="UP001259803"/>
    </source>
</evidence>
<keyword evidence="5" id="KW-1185">Reference proteome</keyword>
<feature type="domain" description="GST N-terminal" evidence="2">
    <location>
        <begin position="5"/>
        <end position="87"/>
    </location>
</feature>
<dbReference type="InterPro" id="IPR040079">
    <property type="entry name" value="Glutathione_S-Trfase"/>
</dbReference>
<reference evidence="4 5" key="1">
    <citation type="submission" date="2023-09" db="EMBL/GenBank/DDBJ databases">
        <authorList>
            <person name="Rey-Velasco X."/>
        </authorList>
    </citation>
    <scope>NUCLEOTIDE SEQUENCE [LARGE SCALE GENOMIC DNA]</scope>
    <source>
        <strain evidence="4 5">F390</strain>
    </source>
</reference>
<feature type="domain" description="GST C-terminal" evidence="3">
    <location>
        <begin position="92"/>
        <end position="218"/>
    </location>
</feature>
<proteinExistence type="inferred from homology"/>
<dbReference type="InterPro" id="IPR010987">
    <property type="entry name" value="Glutathione-S-Trfase_C-like"/>
</dbReference>
<dbReference type="Proteomes" id="UP001259803">
    <property type="component" value="Unassembled WGS sequence"/>
</dbReference>
<organism evidence="4 5">
    <name type="scientific">Croceicoccus esteveae</name>
    <dbReference type="NCBI Taxonomy" id="3075597"/>
    <lineage>
        <taxon>Bacteria</taxon>
        <taxon>Pseudomonadati</taxon>
        <taxon>Pseudomonadota</taxon>
        <taxon>Alphaproteobacteria</taxon>
        <taxon>Sphingomonadales</taxon>
        <taxon>Erythrobacteraceae</taxon>
        <taxon>Croceicoccus</taxon>
    </lineage>
</organism>
<comment type="similarity">
    <text evidence="1">Belongs to the GST superfamily. Zeta family.</text>
</comment>
<evidence type="ECO:0000256" key="1">
    <source>
        <dbReference type="ARBA" id="ARBA00010007"/>
    </source>
</evidence>
<evidence type="ECO:0000259" key="2">
    <source>
        <dbReference type="PROSITE" id="PS50404"/>
    </source>
</evidence>
<dbReference type="InterPro" id="IPR034333">
    <property type="entry name" value="GST_Zeta_N"/>
</dbReference>
<sequence length="221" mass="24518">MTTPPDLILHGYWRSGTSYRTRIALALKRLDYRQVTHDLRTGAQQLDTFRSIAPQGLVPVLEEEGVYVLPQSPAILEWLEERHPEPPLLPGNPYERATVRAMCALIGCDIHPLNNLRVLNALKHDLQADPNAVKAWAARWIHEGFAALETMIAEYGGRFAFGNKPTLAECYLVPQVYSAERFGVDLAAFPKILAVADHARANAAIAAAHPDRQPDADQPVD</sequence>
<comment type="caution">
    <text evidence="4">The sequence shown here is derived from an EMBL/GenBank/DDBJ whole genome shotgun (WGS) entry which is preliminary data.</text>
</comment>
<dbReference type="PROSITE" id="PS50405">
    <property type="entry name" value="GST_CTER"/>
    <property type="match status" value="1"/>
</dbReference>
<accession>A0ABU2ZF50</accession>
<gene>
    <name evidence="4" type="primary">maiA</name>
    <name evidence="4" type="ORF">RM533_02145</name>
</gene>
<dbReference type="InterPro" id="IPR036249">
    <property type="entry name" value="Thioredoxin-like_sf"/>
</dbReference>
<dbReference type="GO" id="GO:0016034">
    <property type="term" value="F:maleylacetoacetate isomerase activity"/>
    <property type="evidence" value="ECO:0007669"/>
    <property type="project" value="UniProtKB-EC"/>
</dbReference>
<evidence type="ECO:0000259" key="3">
    <source>
        <dbReference type="PROSITE" id="PS50405"/>
    </source>
</evidence>
<dbReference type="CDD" id="cd03191">
    <property type="entry name" value="GST_C_Zeta"/>
    <property type="match status" value="1"/>
</dbReference>
<dbReference type="InterPro" id="IPR036282">
    <property type="entry name" value="Glutathione-S-Trfase_C_sf"/>
</dbReference>
<dbReference type="PANTHER" id="PTHR42673">
    <property type="entry name" value="MALEYLACETOACETATE ISOMERASE"/>
    <property type="match status" value="1"/>
</dbReference>
<name>A0ABU2ZF50_9SPHN</name>
<dbReference type="InterPro" id="IPR034330">
    <property type="entry name" value="GST_Zeta_C"/>
</dbReference>
<dbReference type="SUPFAM" id="SSF52833">
    <property type="entry name" value="Thioredoxin-like"/>
    <property type="match status" value="1"/>
</dbReference>
<dbReference type="Gene3D" id="1.20.1050.10">
    <property type="match status" value="1"/>
</dbReference>
<dbReference type="NCBIfam" id="TIGR01262">
    <property type="entry name" value="maiA"/>
    <property type="match status" value="1"/>
</dbReference>
<dbReference type="Gene3D" id="3.40.30.10">
    <property type="entry name" value="Glutaredoxin"/>
    <property type="match status" value="1"/>
</dbReference>
<dbReference type="CDD" id="cd03042">
    <property type="entry name" value="GST_N_Zeta"/>
    <property type="match status" value="1"/>
</dbReference>
<dbReference type="EC" id="5.2.1.2" evidence="4"/>
<keyword evidence="4" id="KW-0413">Isomerase</keyword>
<dbReference type="EMBL" id="JAVRHS010000001">
    <property type="protein sequence ID" value="MDT0574981.1"/>
    <property type="molecule type" value="Genomic_DNA"/>
</dbReference>
<dbReference type="InterPro" id="IPR005955">
    <property type="entry name" value="GST_Zeta"/>
</dbReference>
<evidence type="ECO:0000313" key="4">
    <source>
        <dbReference type="EMBL" id="MDT0574981.1"/>
    </source>
</evidence>
<dbReference type="PANTHER" id="PTHR42673:SF4">
    <property type="entry name" value="MALEYLACETOACETATE ISOMERASE"/>
    <property type="match status" value="1"/>
</dbReference>
<dbReference type="SUPFAM" id="SSF47616">
    <property type="entry name" value="GST C-terminal domain-like"/>
    <property type="match status" value="1"/>
</dbReference>
<dbReference type="SFLD" id="SFLDS00019">
    <property type="entry name" value="Glutathione_Transferase_(cytos"/>
    <property type="match status" value="1"/>
</dbReference>
<dbReference type="SFLD" id="SFLDG00358">
    <property type="entry name" value="Main_(cytGST)"/>
    <property type="match status" value="1"/>
</dbReference>
<protein>
    <submittedName>
        <fullName evidence="4">Maleylacetoacetate isomerase</fullName>
        <ecNumber evidence="4">5.2.1.2</ecNumber>
    </submittedName>
</protein>
<dbReference type="InterPro" id="IPR004045">
    <property type="entry name" value="Glutathione_S-Trfase_N"/>
</dbReference>
<dbReference type="PROSITE" id="PS50404">
    <property type="entry name" value="GST_NTER"/>
    <property type="match status" value="1"/>
</dbReference>
<dbReference type="Pfam" id="PF13409">
    <property type="entry name" value="GST_N_2"/>
    <property type="match status" value="1"/>
</dbReference>
<dbReference type="RefSeq" id="WP_311339535.1">
    <property type="nucleotide sequence ID" value="NZ_JAVRHS010000001.1"/>
</dbReference>